<sequence>MPGKSPGSSRAALGLLTEGIGLGLLIVALPHFNDAQAAHPALTRHFDVLREADVTVLLGQGGFTPHQPRHGDLDAYPWQAATDALPA</sequence>
<evidence type="ECO:0000313" key="2">
    <source>
        <dbReference type="EMBL" id="MBB5108846.1"/>
    </source>
</evidence>
<dbReference type="Proteomes" id="UP000549009">
    <property type="component" value="Unassembled WGS sequence"/>
</dbReference>
<feature type="transmembrane region" description="Helical" evidence="1">
    <location>
        <begin position="12"/>
        <end position="32"/>
    </location>
</feature>
<organism evidence="2 3">
    <name type="scientific">Streptomyces spectabilis</name>
    <dbReference type="NCBI Taxonomy" id="68270"/>
    <lineage>
        <taxon>Bacteria</taxon>
        <taxon>Bacillati</taxon>
        <taxon>Actinomycetota</taxon>
        <taxon>Actinomycetes</taxon>
        <taxon>Kitasatosporales</taxon>
        <taxon>Streptomycetaceae</taxon>
        <taxon>Streptomyces</taxon>
    </lineage>
</organism>
<reference evidence="2 3" key="1">
    <citation type="submission" date="2020-08" db="EMBL/GenBank/DDBJ databases">
        <title>Genomic Encyclopedia of Type Strains, Phase III (KMG-III): the genomes of soil and plant-associated and newly described type strains.</title>
        <authorList>
            <person name="Whitman W."/>
        </authorList>
    </citation>
    <scope>NUCLEOTIDE SEQUENCE [LARGE SCALE GENOMIC DNA]</scope>
    <source>
        <strain evidence="2 3">CECT 3146</strain>
    </source>
</reference>
<dbReference type="EMBL" id="JACHJD010000021">
    <property type="protein sequence ID" value="MBB5108846.1"/>
    <property type="molecule type" value="Genomic_DNA"/>
</dbReference>
<keyword evidence="1" id="KW-1133">Transmembrane helix</keyword>
<gene>
    <name evidence="2" type="ORF">FHS40_007972</name>
</gene>
<keyword evidence="3" id="KW-1185">Reference proteome</keyword>
<keyword evidence="1" id="KW-0812">Transmembrane</keyword>
<dbReference type="AlphaFoldDB" id="A0A7W8B375"/>
<protein>
    <submittedName>
        <fullName evidence="2">Uncharacterized protein</fullName>
    </submittedName>
</protein>
<accession>A0A7W8B375</accession>
<evidence type="ECO:0000313" key="3">
    <source>
        <dbReference type="Proteomes" id="UP000549009"/>
    </source>
</evidence>
<keyword evidence="1" id="KW-0472">Membrane</keyword>
<dbReference type="RefSeq" id="WP_229879386.1">
    <property type="nucleotide sequence ID" value="NZ_BMSQ01000017.1"/>
</dbReference>
<name>A0A7W8B375_STRST</name>
<evidence type="ECO:0000256" key="1">
    <source>
        <dbReference type="SAM" id="Phobius"/>
    </source>
</evidence>
<proteinExistence type="predicted"/>
<comment type="caution">
    <text evidence="2">The sequence shown here is derived from an EMBL/GenBank/DDBJ whole genome shotgun (WGS) entry which is preliminary data.</text>
</comment>